<protein>
    <submittedName>
        <fullName evidence="1">Uncharacterized protein</fullName>
    </submittedName>
</protein>
<dbReference type="EMBL" id="FN653061">
    <property type="protein sequence ID" value="CBY10661.1"/>
    <property type="molecule type" value="Genomic_DNA"/>
</dbReference>
<gene>
    <name evidence="1" type="ORF">GSOID_T00012817001</name>
</gene>
<evidence type="ECO:0000313" key="1">
    <source>
        <dbReference type="EMBL" id="CBY10661.1"/>
    </source>
</evidence>
<dbReference type="Proteomes" id="UP000001307">
    <property type="component" value="Unassembled WGS sequence"/>
</dbReference>
<reference evidence="1" key="1">
    <citation type="journal article" date="2010" name="Science">
        <title>Plasticity of animal genome architecture unmasked by rapid evolution of a pelagic tunicate.</title>
        <authorList>
            <person name="Denoeud F."/>
            <person name="Henriet S."/>
            <person name="Mungpakdee S."/>
            <person name="Aury J.M."/>
            <person name="Da Silva C."/>
            <person name="Brinkmann H."/>
            <person name="Mikhaleva J."/>
            <person name="Olsen L.C."/>
            <person name="Jubin C."/>
            <person name="Canestro C."/>
            <person name="Bouquet J.M."/>
            <person name="Danks G."/>
            <person name="Poulain J."/>
            <person name="Campsteijn C."/>
            <person name="Adamski M."/>
            <person name="Cross I."/>
            <person name="Yadetie F."/>
            <person name="Muffato M."/>
            <person name="Louis A."/>
            <person name="Butcher S."/>
            <person name="Tsagkogeorga G."/>
            <person name="Konrad A."/>
            <person name="Singh S."/>
            <person name="Jensen M.F."/>
            <person name="Cong E.H."/>
            <person name="Eikeseth-Otteraa H."/>
            <person name="Noel B."/>
            <person name="Anthouard V."/>
            <person name="Porcel B.M."/>
            <person name="Kachouri-Lafond R."/>
            <person name="Nishino A."/>
            <person name="Ugolini M."/>
            <person name="Chourrout P."/>
            <person name="Nishida H."/>
            <person name="Aasland R."/>
            <person name="Huzurbazar S."/>
            <person name="Westhof E."/>
            <person name="Delsuc F."/>
            <person name="Lehrach H."/>
            <person name="Reinhardt R."/>
            <person name="Weissenbach J."/>
            <person name="Roy S.W."/>
            <person name="Artiguenave F."/>
            <person name="Postlethwait J.H."/>
            <person name="Manak J.R."/>
            <person name="Thompson E.M."/>
            <person name="Jaillon O."/>
            <person name="Du Pasquier L."/>
            <person name="Boudinot P."/>
            <person name="Liberles D.A."/>
            <person name="Volff J.N."/>
            <person name="Philippe H."/>
            <person name="Lenhard B."/>
            <person name="Roest Crollius H."/>
            <person name="Wincker P."/>
            <person name="Chourrout D."/>
        </authorList>
    </citation>
    <scope>NUCLEOTIDE SEQUENCE [LARGE SCALE GENOMIC DNA]</scope>
</reference>
<evidence type="ECO:0000313" key="2">
    <source>
        <dbReference type="Proteomes" id="UP000001307"/>
    </source>
</evidence>
<proteinExistence type="predicted"/>
<name>E4XJL8_OIKDI</name>
<organism evidence="1">
    <name type="scientific">Oikopleura dioica</name>
    <name type="common">Tunicate</name>
    <dbReference type="NCBI Taxonomy" id="34765"/>
    <lineage>
        <taxon>Eukaryota</taxon>
        <taxon>Metazoa</taxon>
        <taxon>Chordata</taxon>
        <taxon>Tunicata</taxon>
        <taxon>Appendicularia</taxon>
        <taxon>Copelata</taxon>
        <taxon>Oikopleuridae</taxon>
        <taxon>Oikopleura</taxon>
    </lineage>
</organism>
<dbReference type="AlphaFoldDB" id="E4XJL8"/>
<sequence length="102" mass="10843">MNLEPTTGGFMSTTQPAKIVTESMALVNSSDVIIPETVAPEVLKAATEALISTTGSSVAAVTNATILATTQTAKEFVDWNLDLETRNYIVNLSSFFLTHSCC</sequence>
<dbReference type="InParanoid" id="E4XJL8"/>
<keyword evidence="2" id="KW-1185">Reference proteome</keyword>
<accession>E4XJL8</accession>